<dbReference type="InterPro" id="IPR020937">
    <property type="entry name" value="SecA_CS"/>
</dbReference>
<dbReference type="Pfam" id="PF21090">
    <property type="entry name" value="P-loop_SecA"/>
    <property type="match status" value="1"/>
</dbReference>
<dbReference type="Gene3D" id="3.40.50.300">
    <property type="entry name" value="P-loop containing nucleotide triphosphate hydrolases"/>
    <property type="match status" value="2"/>
</dbReference>
<evidence type="ECO:0000256" key="8">
    <source>
        <dbReference type="ARBA" id="ARBA00022927"/>
    </source>
</evidence>
<keyword evidence="8" id="KW-0653">Protein transport</keyword>
<dbReference type="EMBL" id="UINC01083637">
    <property type="protein sequence ID" value="SVC29528.1"/>
    <property type="molecule type" value="Genomic_DNA"/>
</dbReference>
<evidence type="ECO:0000313" key="14">
    <source>
        <dbReference type="EMBL" id="SVC29528.1"/>
    </source>
</evidence>
<keyword evidence="9" id="KW-1278">Translocase</keyword>
<dbReference type="GO" id="GO:0017038">
    <property type="term" value="P:protein import"/>
    <property type="evidence" value="ECO:0007669"/>
    <property type="project" value="InterPro"/>
</dbReference>
<keyword evidence="11" id="KW-0472">Membrane</keyword>
<evidence type="ECO:0000256" key="2">
    <source>
        <dbReference type="ARBA" id="ARBA00007650"/>
    </source>
</evidence>
<dbReference type="PROSITE" id="PS51196">
    <property type="entry name" value="SECA_MOTOR_DEAD"/>
    <property type="match status" value="1"/>
</dbReference>
<dbReference type="InterPro" id="IPR014018">
    <property type="entry name" value="SecA_motor_DEAD"/>
</dbReference>
<dbReference type="SMART" id="SM00957">
    <property type="entry name" value="SecA_DEAD"/>
    <property type="match status" value="1"/>
</dbReference>
<dbReference type="PANTHER" id="PTHR30612:SF0">
    <property type="entry name" value="CHLOROPLAST PROTEIN-TRANSPORTING ATPASE"/>
    <property type="match status" value="1"/>
</dbReference>
<evidence type="ECO:0000256" key="1">
    <source>
        <dbReference type="ARBA" id="ARBA00004170"/>
    </source>
</evidence>
<dbReference type="Pfam" id="PF01043">
    <property type="entry name" value="SecA_PP_bind"/>
    <property type="match status" value="1"/>
</dbReference>
<dbReference type="InterPro" id="IPR044722">
    <property type="entry name" value="SecA_SF2_C"/>
</dbReference>
<dbReference type="SMART" id="SM00490">
    <property type="entry name" value="HELICc"/>
    <property type="match status" value="1"/>
</dbReference>
<organism evidence="14">
    <name type="scientific">marine metagenome</name>
    <dbReference type="NCBI Taxonomy" id="408172"/>
    <lineage>
        <taxon>unclassified sequences</taxon>
        <taxon>metagenomes</taxon>
        <taxon>ecological metagenomes</taxon>
    </lineage>
</organism>
<dbReference type="AlphaFoldDB" id="A0A382KY04"/>
<protein>
    <submittedName>
        <fullName evidence="14">Uncharacterized protein</fullName>
    </submittedName>
</protein>
<dbReference type="FunFam" id="3.40.50.300:FF:000113">
    <property type="entry name" value="Preprotein translocase subunit SecA"/>
    <property type="match status" value="1"/>
</dbReference>
<name>A0A382KY04_9ZZZZ</name>
<sequence length="410" mass="45914">VHYVENALRALAIYRRDKDYVVRDGEVLIVDDFTGRLMPGRRYGDGLHQAIEAKEGVKIRRENITFATITLQNYFRMYQKLAGMTGTASTEAEELAKIYKLEVVVIPTHEPMVRQDYPDLVYATEKAKFEAIVQDLTEFNATGRPVLVGTVSIEKSELLSDMLRRRGIKCEILNAKQHDREALIVAQAGKPGAITVATNMAGRGTDIILGGNPTYSMDEDNVSWQQAHDSVMDLGGLHIIGTERHESRRIDNQLRGRAGRQGDPGSSRFYVSLEDEVMRRFGGDRIKSLMGWAGVGEEIPIENKLVNRSIEASQSKVEGYHFEIRKQLVEYDDVANMHRDVIYSERSKVLEGVDLKANIQEMIEKEISTIVSNYSDDDDENGLEIDPLVAEVEAIHTLSPAITSKALAGM</sequence>
<evidence type="ECO:0000256" key="9">
    <source>
        <dbReference type="ARBA" id="ARBA00022967"/>
    </source>
</evidence>
<dbReference type="InterPro" id="IPR011130">
    <property type="entry name" value="SecA_preprotein_X-link_dom"/>
</dbReference>
<dbReference type="CDD" id="cd18803">
    <property type="entry name" value="SF2_C_secA"/>
    <property type="match status" value="1"/>
</dbReference>
<accession>A0A382KY04</accession>
<dbReference type="PROSITE" id="PS01312">
    <property type="entry name" value="SECA"/>
    <property type="match status" value="1"/>
</dbReference>
<dbReference type="GO" id="GO:0005524">
    <property type="term" value="F:ATP binding"/>
    <property type="evidence" value="ECO:0007669"/>
    <property type="project" value="UniProtKB-KW"/>
</dbReference>
<feature type="domain" description="Helicase C-terminal" evidence="12">
    <location>
        <begin position="131"/>
        <end position="307"/>
    </location>
</feature>
<dbReference type="Gene3D" id="1.10.3060.10">
    <property type="entry name" value="Helical scaffold and wing domains of SecA"/>
    <property type="match status" value="1"/>
</dbReference>
<evidence type="ECO:0000256" key="6">
    <source>
        <dbReference type="ARBA" id="ARBA00022741"/>
    </source>
</evidence>
<dbReference type="GO" id="GO:0006605">
    <property type="term" value="P:protein targeting"/>
    <property type="evidence" value="ECO:0007669"/>
    <property type="project" value="InterPro"/>
</dbReference>
<keyword evidence="3" id="KW-0813">Transport</keyword>
<dbReference type="GO" id="GO:0031522">
    <property type="term" value="C:cell envelope Sec protein transport complex"/>
    <property type="evidence" value="ECO:0007669"/>
    <property type="project" value="TreeGrafter"/>
</dbReference>
<proteinExistence type="inferred from homology"/>
<dbReference type="InterPro" id="IPR011116">
    <property type="entry name" value="SecA_Wing/Scaffold"/>
</dbReference>
<comment type="subcellular location">
    <subcellularLocation>
        <location evidence="1">Membrane</location>
        <topology evidence="1">Peripheral membrane protein</topology>
    </subcellularLocation>
</comment>
<evidence type="ECO:0000256" key="11">
    <source>
        <dbReference type="ARBA" id="ARBA00023136"/>
    </source>
</evidence>
<dbReference type="PROSITE" id="PS51194">
    <property type="entry name" value="HELICASE_CTER"/>
    <property type="match status" value="1"/>
</dbReference>
<dbReference type="PRINTS" id="PR00906">
    <property type="entry name" value="SECA"/>
</dbReference>
<dbReference type="InterPro" id="IPR027417">
    <property type="entry name" value="P-loop_NTPase"/>
</dbReference>
<dbReference type="PANTHER" id="PTHR30612">
    <property type="entry name" value="SECA INNER MEMBRANE COMPONENT OF SEC PROTEIN SECRETION SYSTEM"/>
    <property type="match status" value="1"/>
</dbReference>
<dbReference type="GO" id="GO:0006886">
    <property type="term" value="P:intracellular protein transport"/>
    <property type="evidence" value="ECO:0007669"/>
    <property type="project" value="InterPro"/>
</dbReference>
<dbReference type="FunFam" id="3.40.50.300:FF:000246">
    <property type="entry name" value="Preprotein translocase subunit SecA"/>
    <property type="match status" value="1"/>
</dbReference>
<evidence type="ECO:0000256" key="3">
    <source>
        <dbReference type="ARBA" id="ARBA00022448"/>
    </source>
</evidence>
<evidence type="ECO:0000256" key="4">
    <source>
        <dbReference type="ARBA" id="ARBA00022475"/>
    </source>
</evidence>
<reference evidence="14" key="1">
    <citation type="submission" date="2018-05" db="EMBL/GenBank/DDBJ databases">
        <authorList>
            <person name="Lanie J.A."/>
            <person name="Ng W.-L."/>
            <person name="Kazmierczak K.M."/>
            <person name="Andrzejewski T.M."/>
            <person name="Davidsen T.M."/>
            <person name="Wayne K.J."/>
            <person name="Tettelin H."/>
            <person name="Glass J.I."/>
            <person name="Rusch D."/>
            <person name="Podicherti R."/>
            <person name="Tsui H.-C.T."/>
            <person name="Winkler M.E."/>
        </authorList>
    </citation>
    <scope>NUCLEOTIDE SEQUENCE</scope>
</reference>
<dbReference type="SUPFAM" id="SSF81886">
    <property type="entry name" value="Helical scaffold and wing domains of SecA"/>
    <property type="match status" value="1"/>
</dbReference>
<dbReference type="GO" id="GO:0043952">
    <property type="term" value="P:protein transport by the Sec complex"/>
    <property type="evidence" value="ECO:0007669"/>
    <property type="project" value="TreeGrafter"/>
</dbReference>
<evidence type="ECO:0000259" key="12">
    <source>
        <dbReference type="PROSITE" id="PS51194"/>
    </source>
</evidence>
<dbReference type="InterPro" id="IPR000185">
    <property type="entry name" value="SecA"/>
</dbReference>
<evidence type="ECO:0000259" key="13">
    <source>
        <dbReference type="PROSITE" id="PS51196"/>
    </source>
</evidence>
<keyword evidence="5" id="KW-0963">Cytoplasm</keyword>
<gene>
    <name evidence="14" type="ORF">METZ01_LOCUS282382</name>
</gene>
<evidence type="ECO:0000256" key="10">
    <source>
        <dbReference type="ARBA" id="ARBA00023010"/>
    </source>
</evidence>
<dbReference type="InterPro" id="IPR036670">
    <property type="entry name" value="SecA_X-link_sf"/>
</dbReference>
<dbReference type="Pfam" id="PF07516">
    <property type="entry name" value="SecA_SW"/>
    <property type="match status" value="1"/>
</dbReference>
<dbReference type="SUPFAM" id="SSF52540">
    <property type="entry name" value="P-loop containing nucleoside triphosphate hydrolases"/>
    <property type="match status" value="2"/>
</dbReference>
<dbReference type="Gene3D" id="3.90.1440.10">
    <property type="entry name" value="SecA, preprotein cross-linking domain"/>
    <property type="match status" value="1"/>
</dbReference>
<feature type="non-terminal residue" evidence="14">
    <location>
        <position position="410"/>
    </location>
</feature>
<dbReference type="SMART" id="SM00958">
    <property type="entry name" value="SecA_PP_bind"/>
    <property type="match status" value="1"/>
</dbReference>
<dbReference type="InterPro" id="IPR011115">
    <property type="entry name" value="SecA_DEAD"/>
</dbReference>
<dbReference type="InterPro" id="IPR001650">
    <property type="entry name" value="Helicase_C-like"/>
</dbReference>
<keyword evidence="7" id="KW-0067">ATP-binding</keyword>
<keyword evidence="10" id="KW-0811">Translocation</keyword>
<feature type="non-terminal residue" evidence="14">
    <location>
        <position position="1"/>
    </location>
</feature>
<evidence type="ECO:0000256" key="7">
    <source>
        <dbReference type="ARBA" id="ARBA00022840"/>
    </source>
</evidence>
<dbReference type="SUPFAM" id="SSF81767">
    <property type="entry name" value="Pre-protein crosslinking domain of SecA"/>
    <property type="match status" value="1"/>
</dbReference>
<feature type="domain" description="SecA family profile" evidence="13">
    <location>
        <begin position="1"/>
        <end position="302"/>
    </location>
</feature>
<comment type="similarity">
    <text evidence="2">Belongs to the SecA family.</text>
</comment>
<keyword evidence="6" id="KW-0547">Nucleotide-binding</keyword>
<dbReference type="GO" id="GO:0005829">
    <property type="term" value="C:cytosol"/>
    <property type="evidence" value="ECO:0007669"/>
    <property type="project" value="TreeGrafter"/>
</dbReference>
<dbReference type="InterPro" id="IPR036266">
    <property type="entry name" value="SecA_Wing/Scaffold_sf"/>
</dbReference>
<dbReference type="GO" id="GO:0005886">
    <property type="term" value="C:plasma membrane"/>
    <property type="evidence" value="ECO:0007669"/>
    <property type="project" value="TreeGrafter"/>
</dbReference>
<evidence type="ECO:0000256" key="5">
    <source>
        <dbReference type="ARBA" id="ARBA00022490"/>
    </source>
</evidence>
<keyword evidence="4" id="KW-1003">Cell membrane</keyword>